<dbReference type="GO" id="GO:0005886">
    <property type="term" value="C:plasma membrane"/>
    <property type="evidence" value="ECO:0007669"/>
    <property type="project" value="UniProtKB-SubCell"/>
</dbReference>
<evidence type="ECO:0000313" key="7">
    <source>
        <dbReference type="EMBL" id="BBU67790.1"/>
    </source>
</evidence>
<dbReference type="AlphaFoldDB" id="A0A679I7I2"/>
<keyword evidence="3" id="KW-1003">Cell membrane</keyword>
<comment type="subcellular location">
    <subcellularLocation>
        <location evidence="1">Cell membrane</location>
        <topology evidence="1">Multi-pass membrane protein</topology>
    </subcellularLocation>
</comment>
<comment type="similarity">
    <text evidence="2">Belongs to the chromate ion transporter (CHR) (TC 2.A.51) family.</text>
</comment>
<evidence type="ECO:0000256" key="5">
    <source>
        <dbReference type="ARBA" id="ARBA00022989"/>
    </source>
</evidence>
<dbReference type="PANTHER" id="PTHR43663">
    <property type="entry name" value="CHROMATE TRANSPORT PROTEIN-RELATED"/>
    <property type="match status" value="1"/>
</dbReference>
<evidence type="ECO:0000256" key="4">
    <source>
        <dbReference type="ARBA" id="ARBA00022692"/>
    </source>
</evidence>
<evidence type="ECO:0000256" key="6">
    <source>
        <dbReference type="ARBA" id="ARBA00023136"/>
    </source>
</evidence>
<dbReference type="InterPro" id="IPR003370">
    <property type="entry name" value="Chromate_transpt"/>
</dbReference>
<dbReference type="EMBL" id="AP022345">
    <property type="protein sequence ID" value="BBU67790.1"/>
    <property type="molecule type" value="Genomic_DNA"/>
</dbReference>
<dbReference type="OrthoDB" id="556585at2"/>
<protein>
    <submittedName>
        <fullName evidence="7">Chromate transporter</fullName>
    </submittedName>
</protein>
<evidence type="ECO:0000313" key="8">
    <source>
        <dbReference type="Proteomes" id="UP000463961"/>
    </source>
</evidence>
<keyword evidence="8" id="KW-1185">Reference proteome</keyword>
<organism evidence="7 8">
    <name type="scientific">Fluviibacter phosphoraccumulans</name>
    <dbReference type="NCBI Taxonomy" id="1751046"/>
    <lineage>
        <taxon>Bacteria</taxon>
        <taxon>Pseudomonadati</taxon>
        <taxon>Pseudomonadota</taxon>
        <taxon>Betaproteobacteria</taxon>
        <taxon>Rhodocyclales</taxon>
        <taxon>Fluviibacteraceae</taxon>
        <taxon>Fluviibacter</taxon>
    </lineage>
</organism>
<gene>
    <name evidence="7" type="ORF">ICHIAU1_00730</name>
</gene>
<sequence>MTGLFQLASVFAMLSLLAVGGGSAVLPEMQMQLKQHFDFSQTQFVHAYSVGQLAPGPNMLAVIIMGEMIDGIIGALIVALAFFIPSSILCLYAGRLWIRIGDTPWRHSLQQALEPISIGLMCSGVYTIAKESLVNWQSCAIALVVGLLLLKTKINPVLIILGAGFIAYAGAAIK</sequence>
<accession>A0A679I7I2</accession>
<proteinExistence type="inferred from homology"/>
<evidence type="ECO:0000256" key="2">
    <source>
        <dbReference type="ARBA" id="ARBA00005262"/>
    </source>
</evidence>
<keyword evidence="6" id="KW-0472">Membrane</keyword>
<dbReference type="RefSeq" id="WP_162049237.1">
    <property type="nucleotide sequence ID" value="NZ_AP019011.1"/>
</dbReference>
<evidence type="ECO:0000256" key="1">
    <source>
        <dbReference type="ARBA" id="ARBA00004651"/>
    </source>
</evidence>
<dbReference type="Pfam" id="PF02417">
    <property type="entry name" value="Chromate_transp"/>
    <property type="match status" value="1"/>
</dbReference>
<dbReference type="Proteomes" id="UP000463961">
    <property type="component" value="Chromosome"/>
</dbReference>
<evidence type="ECO:0000256" key="3">
    <source>
        <dbReference type="ARBA" id="ARBA00022475"/>
    </source>
</evidence>
<dbReference type="PANTHER" id="PTHR43663:SF1">
    <property type="entry name" value="CHROMATE TRANSPORTER"/>
    <property type="match status" value="1"/>
</dbReference>
<reference evidence="8" key="1">
    <citation type="submission" date="2020-01" db="EMBL/GenBank/DDBJ databases">
        <title>Phosphoaccumulans saitamaens gen. nov., sp. nov., a polyphosphate accumulating bacterium isolated from surface river water.</title>
        <authorList>
            <person name="Watanabe K."/>
            <person name="Suda W."/>
        </authorList>
    </citation>
    <scope>NUCLEOTIDE SEQUENCE [LARGE SCALE GENOMIC DNA]</scope>
    <source>
        <strain evidence="8">ICHIAU1</strain>
    </source>
</reference>
<dbReference type="GO" id="GO:0015109">
    <property type="term" value="F:chromate transmembrane transporter activity"/>
    <property type="evidence" value="ECO:0007669"/>
    <property type="project" value="InterPro"/>
</dbReference>
<name>A0A679I7I2_9RHOO</name>
<keyword evidence="4" id="KW-0812">Transmembrane</keyword>
<dbReference type="InterPro" id="IPR052518">
    <property type="entry name" value="CHR_Transporter"/>
</dbReference>
<keyword evidence="5" id="KW-1133">Transmembrane helix</keyword>